<dbReference type="PANTHER" id="PTHR45224:SF3">
    <property type="entry name" value="OS11G0506300 PROTEIN"/>
    <property type="match status" value="1"/>
</dbReference>
<dbReference type="Proteomes" id="UP000324897">
    <property type="component" value="Chromosome 1"/>
</dbReference>
<protein>
    <recommendedName>
        <fullName evidence="2">Myb-like domain-containing protein</fullName>
    </recommendedName>
</protein>
<evidence type="ECO:0000256" key="1">
    <source>
        <dbReference type="SAM" id="MobiDB-lite"/>
    </source>
</evidence>
<dbReference type="Gene3D" id="1.10.10.60">
    <property type="entry name" value="Homeodomain-like"/>
    <property type="match status" value="1"/>
</dbReference>
<evidence type="ECO:0000313" key="3">
    <source>
        <dbReference type="EMBL" id="TVU32742.1"/>
    </source>
</evidence>
<dbReference type="Gramene" id="TVU32742">
    <property type="protein sequence ID" value="TVU32742"/>
    <property type="gene ID" value="EJB05_24498"/>
</dbReference>
<comment type="caution">
    <text evidence="3">The sequence shown here is derived from an EMBL/GenBank/DDBJ whole genome shotgun (WGS) entry which is preliminary data.</text>
</comment>
<dbReference type="InterPro" id="IPR001005">
    <property type="entry name" value="SANT/Myb"/>
</dbReference>
<reference evidence="3 4" key="1">
    <citation type="journal article" date="2019" name="Sci. Rep.">
        <title>A high-quality genome of Eragrostis curvula grass provides insights into Poaceae evolution and supports new strategies to enhance forage quality.</title>
        <authorList>
            <person name="Carballo J."/>
            <person name="Santos B.A.C.M."/>
            <person name="Zappacosta D."/>
            <person name="Garbus I."/>
            <person name="Selva J.P."/>
            <person name="Gallo C.A."/>
            <person name="Diaz A."/>
            <person name="Albertini E."/>
            <person name="Caccamo M."/>
            <person name="Echenique V."/>
        </authorList>
    </citation>
    <scope>NUCLEOTIDE SEQUENCE [LARGE SCALE GENOMIC DNA]</scope>
    <source>
        <strain evidence="4">cv. Victoria</strain>
        <tissue evidence="3">Leaf</tissue>
    </source>
</reference>
<dbReference type="OrthoDB" id="676833at2759"/>
<dbReference type="PANTHER" id="PTHR45224">
    <property type="entry name" value="OS01G0527900 PROTEIN-RELATED"/>
    <property type="match status" value="1"/>
</dbReference>
<feature type="domain" description="Myb-like" evidence="2">
    <location>
        <begin position="132"/>
        <end position="201"/>
    </location>
</feature>
<feature type="non-terminal residue" evidence="3">
    <location>
        <position position="1"/>
    </location>
</feature>
<evidence type="ECO:0000313" key="4">
    <source>
        <dbReference type="Proteomes" id="UP000324897"/>
    </source>
</evidence>
<sequence length="222" mass="23950">MASSLRRGGGSAAPPFSLGRGGGSAAAAACGGGFDGSPSSMDGLPASPAEAAFDGSYDGSFPALFDAASVDASSPGSWDKQVRPPGGFMSYFANLGQNSHLIGAAYHISPSNQAHRASSPPEVEMVNGNEPTKTEKRIMWTLEEDIRLMSVWVENSTNSSCGADRAGNQYWSDVVEYYNKTTEPLRKRNLKQCKDRWHKIKRNLKQCEERCRVCIWCTTSTI</sequence>
<proteinExistence type="predicted"/>
<keyword evidence="4" id="KW-1185">Reference proteome</keyword>
<dbReference type="PROSITE" id="PS50090">
    <property type="entry name" value="MYB_LIKE"/>
    <property type="match status" value="1"/>
</dbReference>
<dbReference type="SUPFAM" id="SSF46689">
    <property type="entry name" value="Homeodomain-like"/>
    <property type="match status" value="1"/>
</dbReference>
<name>A0A5J9V912_9POAL</name>
<evidence type="ECO:0000259" key="2">
    <source>
        <dbReference type="PROSITE" id="PS50090"/>
    </source>
</evidence>
<accession>A0A5J9V912</accession>
<gene>
    <name evidence="3" type="ORF">EJB05_24498</name>
</gene>
<dbReference type="InterPro" id="IPR009057">
    <property type="entry name" value="Homeodomain-like_sf"/>
</dbReference>
<organism evidence="3 4">
    <name type="scientific">Eragrostis curvula</name>
    <name type="common">weeping love grass</name>
    <dbReference type="NCBI Taxonomy" id="38414"/>
    <lineage>
        <taxon>Eukaryota</taxon>
        <taxon>Viridiplantae</taxon>
        <taxon>Streptophyta</taxon>
        <taxon>Embryophyta</taxon>
        <taxon>Tracheophyta</taxon>
        <taxon>Spermatophyta</taxon>
        <taxon>Magnoliopsida</taxon>
        <taxon>Liliopsida</taxon>
        <taxon>Poales</taxon>
        <taxon>Poaceae</taxon>
        <taxon>PACMAD clade</taxon>
        <taxon>Chloridoideae</taxon>
        <taxon>Eragrostideae</taxon>
        <taxon>Eragrostidinae</taxon>
        <taxon>Eragrostis</taxon>
    </lineage>
</organism>
<feature type="compositionally biased region" description="Gly residues" evidence="1">
    <location>
        <begin position="19"/>
        <end position="31"/>
    </location>
</feature>
<dbReference type="AlphaFoldDB" id="A0A5J9V912"/>
<feature type="region of interest" description="Disordered" evidence="1">
    <location>
        <begin position="1"/>
        <end position="31"/>
    </location>
</feature>
<dbReference type="EMBL" id="RWGY01000011">
    <property type="protein sequence ID" value="TVU32742.1"/>
    <property type="molecule type" value="Genomic_DNA"/>
</dbReference>